<sequence>MTQEANTQNNATPERVYYGPEYIPQPDPTRRMDFKQEECIYVKDREALAVMSGKISRNDIIYGYGPCFRFYYNLMEYAHGMKSYVPTEEEAKKITITPKSKVSRLFRKCVENNERYYELRSRAISSYIRQRSGGL</sequence>
<proteinExistence type="predicted"/>
<reference evidence="1 2" key="1">
    <citation type="submission" date="2024-03" db="EMBL/GenBank/DDBJ databases">
        <title>The Acrasis kona genome and developmental transcriptomes reveal deep origins of eukaryotic multicellular pathways.</title>
        <authorList>
            <person name="Sheikh S."/>
            <person name="Fu C.-J."/>
            <person name="Brown M.W."/>
            <person name="Baldauf S.L."/>
        </authorList>
    </citation>
    <scope>NUCLEOTIDE SEQUENCE [LARGE SCALE GENOMIC DNA]</scope>
    <source>
        <strain evidence="1 2">ATCC MYA-3509</strain>
    </source>
</reference>
<gene>
    <name evidence="1" type="ORF">AKO1_013611</name>
</gene>
<accession>A0AAW2YWD9</accession>
<dbReference type="Proteomes" id="UP001431209">
    <property type="component" value="Unassembled WGS sequence"/>
</dbReference>
<protein>
    <submittedName>
        <fullName evidence="1">Uncharacterized protein</fullName>
    </submittedName>
</protein>
<evidence type="ECO:0000313" key="1">
    <source>
        <dbReference type="EMBL" id="KAL0480959.1"/>
    </source>
</evidence>
<comment type="caution">
    <text evidence="1">The sequence shown here is derived from an EMBL/GenBank/DDBJ whole genome shotgun (WGS) entry which is preliminary data.</text>
</comment>
<name>A0AAW2YWD9_9EUKA</name>
<dbReference type="EMBL" id="JAOPGA020000708">
    <property type="protein sequence ID" value="KAL0480959.1"/>
    <property type="molecule type" value="Genomic_DNA"/>
</dbReference>
<keyword evidence="2" id="KW-1185">Reference proteome</keyword>
<organism evidence="1 2">
    <name type="scientific">Acrasis kona</name>
    <dbReference type="NCBI Taxonomy" id="1008807"/>
    <lineage>
        <taxon>Eukaryota</taxon>
        <taxon>Discoba</taxon>
        <taxon>Heterolobosea</taxon>
        <taxon>Tetramitia</taxon>
        <taxon>Eutetramitia</taxon>
        <taxon>Acrasidae</taxon>
        <taxon>Acrasis</taxon>
    </lineage>
</organism>
<evidence type="ECO:0000313" key="2">
    <source>
        <dbReference type="Proteomes" id="UP001431209"/>
    </source>
</evidence>
<dbReference type="AlphaFoldDB" id="A0AAW2YWD9"/>